<gene>
    <name evidence="1" type="ORF">QBC47DRAFT_97231</name>
</gene>
<evidence type="ECO:0000313" key="1">
    <source>
        <dbReference type="EMBL" id="KAK1758975.1"/>
    </source>
</evidence>
<name>A0AAJ0BIM7_9PEZI</name>
<reference evidence="1" key="1">
    <citation type="submission" date="2023-06" db="EMBL/GenBank/DDBJ databases">
        <title>Genome-scale phylogeny and comparative genomics of the fungal order Sordariales.</title>
        <authorList>
            <consortium name="Lawrence Berkeley National Laboratory"/>
            <person name="Hensen N."/>
            <person name="Bonometti L."/>
            <person name="Westerberg I."/>
            <person name="Brannstrom I.O."/>
            <person name="Guillou S."/>
            <person name="Cros-Aarteil S."/>
            <person name="Calhoun S."/>
            <person name="Haridas S."/>
            <person name="Kuo A."/>
            <person name="Mondo S."/>
            <person name="Pangilinan J."/>
            <person name="Riley R."/>
            <person name="Labutti K."/>
            <person name="Andreopoulos B."/>
            <person name="Lipzen A."/>
            <person name="Chen C."/>
            <person name="Yanf M."/>
            <person name="Daum C."/>
            <person name="Ng V."/>
            <person name="Clum A."/>
            <person name="Steindorff A."/>
            <person name="Ohm R."/>
            <person name="Martin F."/>
            <person name="Silar P."/>
            <person name="Natvig D."/>
            <person name="Lalanne C."/>
            <person name="Gautier V."/>
            <person name="Ament-Velasquez S.L."/>
            <person name="Kruys A."/>
            <person name="Hutchinson M.I."/>
            <person name="Powell A.J."/>
            <person name="Barry K."/>
            <person name="Miller A.N."/>
            <person name="Grigoriev I.V."/>
            <person name="Debuchy R."/>
            <person name="Gladieux P."/>
            <person name="Thoren M.H."/>
            <person name="Johannesson H."/>
        </authorList>
    </citation>
    <scope>NUCLEOTIDE SEQUENCE</scope>
    <source>
        <strain evidence="1">PSN4</strain>
    </source>
</reference>
<proteinExistence type="predicted"/>
<dbReference type="Proteomes" id="UP001239445">
    <property type="component" value="Unassembled WGS sequence"/>
</dbReference>
<accession>A0AAJ0BIM7</accession>
<comment type="caution">
    <text evidence="1">The sequence shown here is derived from an EMBL/GenBank/DDBJ whole genome shotgun (WGS) entry which is preliminary data.</text>
</comment>
<sequence>MEDHEDLLCVPCIGCGRMDLEHGSAFTCAHNHPFSWSGSSIEDTAAIDPQLLHLSESLPATTTVDEILDETYQIPSGGSAFDSALHASGGYHPGHVLDSPLPTRYESQVTAQADPTDWNVISSFSALQGPYYTQESSEDYISTAGPSGLDLLTDRVPSSLADSSPAADIFSSHSMSPQSYLSPEDTTMQQQELLVNLRQQGMRFEAIAERMRMEFGVDLTANALVKRYQKLQKSKNASFLRLALATARALPDMKAAMKRELGDGIETEAEMAEFERLLEDLPRIMQNRYLRKRKQ</sequence>
<protein>
    <submittedName>
        <fullName evidence="1">Uncharacterized protein</fullName>
    </submittedName>
</protein>
<evidence type="ECO:0000313" key="2">
    <source>
        <dbReference type="Proteomes" id="UP001239445"/>
    </source>
</evidence>
<dbReference type="AlphaFoldDB" id="A0AAJ0BIM7"/>
<dbReference type="EMBL" id="MU839828">
    <property type="protein sequence ID" value="KAK1758975.1"/>
    <property type="molecule type" value="Genomic_DNA"/>
</dbReference>
<organism evidence="1 2">
    <name type="scientific">Echria macrotheca</name>
    <dbReference type="NCBI Taxonomy" id="438768"/>
    <lineage>
        <taxon>Eukaryota</taxon>
        <taxon>Fungi</taxon>
        <taxon>Dikarya</taxon>
        <taxon>Ascomycota</taxon>
        <taxon>Pezizomycotina</taxon>
        <taxon>Sordariomycetes</taxon>
        <taxon>Sordariomycetidae</taxon>
        <taxon>Sordariales</taxon>
        <taxon>Schizotheciaceae</taxon>
        <taxon>Echria</taxon>
    </lineage>
</organism>
<keyword evidence="2" id="KW-1185">Reference proteome</keyword>